<reference evidence="4" key="1">
    <citation type="submission" date="2020-07" db="EMBL/GenBank/DDBJ databases">
        <title>Clarias magur genome sequencing, assembly and annotation.</title>
        <authorList>
            <person name="Kushwaha B."/>
            <person name="Kumar R."/>
            <person name="Das P."/>
            <person name="Joshi C.G."/>
            <person name="Kumar D."/>
            <person name="Nagpure N.S."/>
            <person name="Pandey M."/>
            <person name="Agarwal S."/>
            <person name="Srivastava S."/>
            <person name="Singh M."/>
            <person name="Sahoo L."/>
            <person name="Jayasankar P."/>
            <person name="Meher P.K."/>
            <person name="Koringa P.G."/>
            <person name="Iquebal M.A."/>
            <person name="Das S.P."/>
            <person name="Bit A."/>
            <person name="Patnaik S."/>
            <person name="Patel N."/>
            <person name="Shah T.M."/>
            <person name="Hinsu A."/>
            <person name="Jena J.K."/>
        </authorList>
    </citation>
    <scope>NUCLEOTIDE SEQUENCE</scope>
    <source>
        <strain evidence="4">CIFAMagur01</strain>
        <tissue evidence="4">Testis</tissue>
    </source>
</reference>
<keyword evidence="5" id="KW-1185">Reference proteome</keyword>
<gene>
    <name evidence="4" type="ORF">DAT39_003038</name>
</gene>
<evidence type="ECO:0000313" key="5">
    <source>
        <dbReference type="Proteomes" id="UP000727407"/>
    </source>
</evidence>
<dbReference type="EMBL" id="QNUK01000024">
    <property type="protein sequence ID" value="KAF5907170.1"/>
    <property type="molecule type" value="Genomic_DNA"/>
</dbReference>
<name>A0A8J4XG52_CLAMG</name>
<dbReference type="OrthoDB" id="205623at2759"/>
<comment type="similarity">
    <text evidence="1">Belongs to the sulfotransferase 1 family.</text>
</comment>
<dbReference type="AlphaFoldDB" id="A0A8J4XG52"/>
<dbReference type="Proteomes" id="UP000727407">
    <property type="component" value="Unassembled WGS sequence"/>
</dbReference>
<dbReference type="SUPFAM" id="SSF52540">
    <property type="entry name" value="P-loop containing nucleoside triphosphate hydrolases"/>
    <property type="match status" value="1"/>
</dbReference>
<dbReference type="Gene3D" id="3.40.50.300">
    <property type="entry name" value="P-loop containing nucleotide triphosphate hydrolases"/>
    <property type="match status" value="1"/>
</dbReference>
<dbReference type="Pfam" id="PF00685">
    <property type="entry name" value="Sulfotransfer_1"/>
    <property type="match status" value="1"/>
</dbReference>
<dbReference type="EC" id="2.8.2.-" evidence="1"/>
<feature type="domain" description="Sulfotransferase" evidence="3">
    <location>
        <begin position="2"/>
        <end position="44"/>
    </location>
</feature>
<comment type="caution">
    <text evidence="4">The sequence shown here is derived from an EMBL/GenBank/DDBJ whole genome shotgun (WGS) entry which is preliminary data.</text>
</comment>
<keyword evidence="1" id="KW-0808">Transferase</keyword>
<sequence length="89" mass="10540">MLEEFTDCFLEGNVMFGKWTDHVKSWRNADLGDRIFCITYEEMLQLSEEALKQVIEQSQFKAMKQRKMSNSSLVSQKIPDNMRPPHLRK</sequence>
<evidence type="ECO:0000313" key="4">
    <source>
        <dbReference type="EMBL" id="KAF5907170.1"/>
    </source>
</evidence>
<dbReference type="GO" id="GO:0008146">
    <property type="term" value="F:sulfotransferase activity"/>
    <property type="evidence" value="ECO:0007669"/>
    <property type="project" value="InterPro"/>
</dbReference>
<accession>A0A8J4XG52</accession>
<proteinExistence type="inferred from homology"/>
<protein>
    <recommendedName>
        <fullName evidence="1">Sulfotransferase</fullName>
        <ecNumber evidence="1">2.8.2.-</ecNumber>
    </recommendedName>
</protein>
<organism evidence="4 5">
    <name type="scientific">Clarias magur</name>
    <name type="common">Asian catfish</name>
    <name type="synonym">Macropteronotus magur</name>
    <dbReference type="NCBI Taxonomy" id="1594786"/>
    <lineage>
        <taxon>Eukaryota</taxon>
        <taxon>Metazoa</taxon>
        <taxon>Chordata</taxon>
        <taxon>Craniata</taxon>
        <taxon>Vertebrata</taxon>
        <taxon>Euteleostomi</taxon>
        <taxon>Actinopterygii</taxon>
        <taxon>Neopterygii</taxon>
        <taxon>Teleostei</taxon>
        <taxon>Ostariophysi</taxon>
        <taxon>Siluriformes</taxon>
        <taxon>Clariidae</taxon>
        <taxon>Clarias</taxon>
    </lineage>
</organism>
<dbReference type="InterPro" id="IPR000863">
    <property type="entry name" value="Sulfotransferase_dom"/>
</dbReference>
<feature type="non-terminal residue" evidence="4">
    <location>
        <position position="89"/>
    </location>
</feature>
<feature type="region of interest" description="Disordered" evidence="2">
    <location>
        <begin position="66"/>
        <end position="89"/>
    </location>
</feature>
<evidence type="ECO:0000256" key="1">
    <source>
        <dbReference type="RuleBase" id="RU361155"/>
    </source>
</evidence>
<evidence type="ECO:0000256" key="2">
    <source>
        <dbReference type="SAM" id="MobiDB-lite"/>
    </source>
</evidence>
<dbReference type="InterPro" id="IPR027417">
    <property type="entry name" value="P-loop_NTPase"/>
</dbReference>
<evidence type="ECO:0000259" key="3">
    <source>
        <dbReference type="Pfam" id="PF00685"/>
    </source>
</evidence>